<evidence type="ECO:0000313" key="1">
    <source>
        <dbReference type="EMBL" id="AYG62197.1"/>
    </source>
</evidence>
<gene>
    <name evidence="1" type="ORF">CCGE525_25540</name>
</gene>
<geneLocation type="plasmid" evidence="2">
    <name>prccge525c</name>
</geneLocation>
<accession>A0A387FWS4</accession>
<keyword evidence="1" id="KW-0614">Plasmid</keyword>
<dbReference type="OrthoDB" id="9803803at2"/>
<dbReference type="Proteomes" id="UP000282195">
    <property type="component" value="Plasmid pRCCGE525c"/>
</dbReference>
<organism evidence="1 2">
    <name type="scientific">Rhizobium jaguaris</name>
    <dbReference type="NCBI Taxonomy" id="1312183"/>
    <lineage>
        <taxon>Bacteria</taxon>
        <taxon>Pseudomonadati</taxon>
        <taxon>Pseudomonadota</taxon>
        <taxon>Alphaproteobacteria</taxon>
        <taxon>Hyphomicrobiales</taxon>
        <taxon>Rhizobiaceae</taxon>
        <taxon>Rhizobium/Agrobacterium group</taxon>
        <taxon>Rhizobium</taxon>
    </lineage>
</organism>
<sequence length="80" mass="8723">MHFADLVQPDCAQETNKIGEVKRRVIALGKYDLDAVGNCISRLSIDVRTNSAVTFDWSTRQRGLGPVGGTELKGETTCPD</sequence>
<protein>
    <submittedName>
        <fullName evidence="1">Uncharacterized protein</fullName>
    </submittedName>
</protein>
<reference evidence="1 2" key="1">
    <citation type="submission" date="2018-10" db="EMBL/GenBank/DDBJ databases">
        <title>Rhizobium etli, R. leguminosarum and a new Rhizobium genospecies from Phaseolus dumosus.</title>
        <authorList>
            <person name="Ramirez-Puebla S.T."/>
            <person name="Rogel-Hernandez M.A."/>
            <person name="Guerrero G."/>
            <person name="Ormeno-Orrillo E."/>
            <person name="Martinez-Romero J.C."/>
            <person name="Negrete-Yankelevich S."/>
            <person name="Martinez-Romero E."/>
        </authorList>
    </citation>
    <scope>NUCLEOTIDE SEQUENCE [LARGE SCALE GENOMIC DNA]</scope>
    <source>
        <strain evidence="1 2">CCGE525</strain>
        <plasmid evidence="2">prccge525c</plasmid>
    </source>
</reference>
<proteinExistence type="predicted"/>
<dbReference type="AlphaFoldDB" id="A0A387FWS4"/>
<name>A0A387FWS4_9HYPH</name>
<keyword evidence="2" id="KW-1185">Reference proteome</keyword>
<dbReference type="KEGG" id="rjg:CCGE525_25540"/>
<evidence type="ECO:0000313" key="2">
    <source>
        <dbReference type="Proteomes" id="UP000282195"/>
    </source>
</evidence>
<dbReference type="EMBL" id="CP032695">
    <property type="protein sequence ID" value="AYG62197.1"/>
    <property type="molecule type" value="Genomic_DNA"/>
</dbReference>